<name>Q9Z9R7_ALKHA</name>
<sequence length="191" mass="21038">MAMEYKGDEVLFAVAISDENGETLVRPFNQTGGSTNISAESIDLTTKDKTGSDYGSVSQEVSLEGIVTEGDPFVNHIKKAIRNKEFVKIYEIDTRTKEAEHGMYMVSSFERTYSNGEFATYSLSGTLNGDVSEETLVEIPEGAPRNGGHSLNSPKNQESQSHQTSRVMENLARAKQMKNDEKSASTKGRRL</sequence>
<proteinExistence type="predicted"/>
<dbReference type="EMBL" id="AB013366">
    <property type="protein sequence ID" value="BAA75365.1"/>
    <property type="molecule type" value="Genomic_DNA"/>
</dbReference>
<dbReference type="NCBIfam" id="TIGR02126">
    <property type="entry name" value="phgtail_TP901_1"/>
    <property type="match status" value="1"/>
</dbReference>
<protein>
    <submittedName>
        <fullName evidence="2">Unknown</fullName>
    </submittedName>
</protein>
<accession>Q9Z9R7</accession>
<evidence type="ECO:0000313" key="2">
    <source>
        <dbReference type="EMBL" id="BAA75365.1"/>
    </source>
</evidence>
<dbReference type="InterPro" id="IPR011855">
    <property type="entry name" value="Phgtail_TP901_1"/>
</dbReference>
<feature type="region of interest" description="Disordered" evidence="1">
    <location>
        <begin position="140"/>
        <end position="191"/>
    </location>
</feature>
<evidence type="ECO:0000256" key="1">
    <source>
        <dbReference type="SAM" id="MobiDB-lite"/>
    </source>
</evidence>
<dbReference type="AlphaFoldDB" id="Q9Z9R7"/>
<reference evidence="2" key="1">
    <citation type="journal article" date="1999" name="Extremophiles">
        <title>An improved physical and genetic map of the genome of alkaliphilic Bacillus sp. C-125.</title>
        <authorList>
            <person name="Takami H."/>
            <person name="Nakasone K."/>
            <person name="Hirama C."/>
            <person name="Takaki Y."/>
            <person name="Masui N."/>
            <person name="Fuji F."/>
            <person name="Nakamura Y."/>
            <person name="Inoue A."/>
        </authorList>
    </citation>
    <scope>NUCLEOTIDE SEQUENCE</scope>
    <source>
        <strain evidence="2">C-125</strain>
    </source>
</reference>
<organism evidence="2">
    <name type="scientific">Halalkalibacterium halodurans</name>
    <name type="common">Bacillus halodurans</name>
    <dbReference type="NCBI Taxonomy" id="86665"/>
    <lineage>
        <taxon>Bacteria</taxon>
        <taxon>Bacillati</taxon>
        <taxon>Bacillota</taxon>
        <taxon>Bacilli</taxon>
        <taxon>Bacillales</taxon>
        <taxon>Bacillaceae</taxon>
        <taxon>Halalkalibacterium (ex Joshi et al. 2022)</taxon>
    </lineage>
</organism>
<dbReference type="Pfam" id="PF06199">
    <property type="entry name" value="Phage_tail_2"/>
    <property type="match status" value="1"/>
</dbReference>
<feature type="compositionally biased region" description="Polar residues" evidence="1">
    <location>
        <begin position="149"/>
        <end position="167"/>
    </location>
</feature>